<evidence type="ECO:0000313" key="2">
    <source>
        <dbReference type="Proteomes" id="UP000630353"/>
    </source>
</evidence>
<dbReference type="EMBL" id="BMZS01000010">
    <property type="protein sequence ID" value="GHD58671.1"/>
    <property type="molecule type" value="Genomic_DNA"/>
</dbReference>
<accession>A0A918XW71</accession>
<protein>
    <recommendedName>
        <fullName evidence="3">SCP2 domain-containing protein</fullName>
    </recommendedName>
</protein>
<name>A0A918XW71_9PROT</name>
<dbReference type="Proteomes" id="UP000630353">
    <property type="component" value="Unassembled WGS sequence"/>
</dbReference>
<dbReference type="RefSeq" id="WP_189993281.1">
    <property type="nucleotide sequence ID" value="NZ_BMZS01000010.1"/>
</dbReference>
<gene>
    <name evidence="1" type="ORF">GCM10017083_41980</name>
</gene>
<dbReference type="AlphaFoldDB" id="A0A918XW71"/>
<reference evidence="1" key="2">
    <citation type="submission" date="2020-09" db="EMBL/GenBank/DDBJ databases">
        <authorList>
            <person name="Sun Q."/>
            <person name="Kim S."/>
        </authorList>
    </citation>
    <scope>NUCLEOTIDE SEQUENCE</scope>
    <source>
        <strain evidence="1">KCTC 42651</strain>
    </source>
</reference>
<keyword evidence="2" id="KW-1185">Reference proteome</keyword>
<reference evidence="1" key="1">
    <citation type="journal article" date="2014" name="Int. J. Syst. Evol. Microbiol.">
        <title>Complete genome sequence of Corynebacterium casei LMG S-19264T (=DSM 44701T), isolated from a smear-ripened cheese.</title>
        <authorList>
            <consortium name="US DOE Joint Genome Institute (JGI-PGF)"/>
            <person name="Walter F."/>
            <person name="Albersmeier A."/>
            <person name="Kalinowski J."/>
            <person name="Ruckert C."/>
        </authorList>
    </citation>
    <scope>NUCLEOTIDE SEQUENCE</scope>
    <source>
        <strain evidence="1">KCTC 42651</strain>
    </source>
</reference>
<sequence length="129" mass="14226">MTGDDVAAVLARLPELVNGCGPLVNRGRFFSGEFLVEADAVPVHVKVHEGRIAAVEKGPFRMRAWRFAVRAEAQAWGRFWETTPEPGYHDVIAMCRLGVARLEGDLQPLMANLRYVKEVLEAPRGKVGG</sequence>
<proteinExistence type="predicted"/>
<organism evidence="1 2">
    <name type="scientific">Thalassobaculum fulvum</name>
    <dbReference type="NCBI Taxonomy" id="1633335"/>
    <lineage>
        <taxon>Bacteria</taxon>
        <taxon>Pseudomonadati</taxon>
        <taxon>Pseudomonadota</taxon>
        <taxon>Alphaproteobacteria</taxon>
        <taxon>Rhodospirillales</taxon>
        <taxon>Thalassobaculaceae</taxon>
        <taxon>Thalassobaculum</taxon>
    </lineage>
</organism>
<comment type="caution">
    <text evidence="1">The sequence shown here is derived from an EMBL/GenBank/DDBJ whole genome shotgun (WGS) entry which is preliminary data.</text>
</comment>
<evidence type="ECO:0000313" key="1">
    <source>
        <dbReference type="EMBL" id="GHD58671.1"/>
    </source>
</evidence>
<evidence type="ECO:0008006" key="3">
    <source>
        <dbReference type="Google" id="ProtNLM"/>
    </source>
</evidence>